<keyword evidence="10" id="KW-1185">Reference proteome</keyword>
<keyword evidence="3 7" id="KW-0812">Transmembrane</keyword>
<proteinExistence type="inferred from homology"/>
<evidence type="ECO:0000313" key="11">
    <source>
        <dbReference type="WBParaSite" id="HPBE_0001497301-mRNA-1"/>
    </source>
</evidence>
<gene>
    <name evidence="9" type="ORF">HPBE_LOCUS14974</name>
</gene>
<keyword evidence="5 7" id="KW-0472">Membrane</keyword>
<feature type="transmembrane region" description="Helical" evidence="7">
    <location>
        <begin position="228"/>
        <end position="245"/>
    </location>
</feature>
<dbReference type="InterPro" id="IPR051739">
    <property type="entry name" value="Rhomboid_IM_Serine_Proteases"/>
</dbReference>
<evidence type="ECO:0000256" key="5">
    <source>
        <dbReference type="ARBA" id="ARBA00023136"/>
    </source>
</evidence>
<feature type="transmembrane region" description="Helical" evidence="7">
    <location>
        <begin position="191"/>
        <end position="216"/>
    </location>
</feature>
<dbReference type="GO" id="GO:0004252">
    <property type="term" value="F:serine-type endopeptidase activity"/>
    <property type="evidence" value="ECO:0007669"/>
    <property type="project" value="InterPro"/>
</dbReference>
<dbReference type="WBParaSite" id="HPBE_0001497301-mRNA-1">
    <property type="protein sequence ID" value="HPBE_0001497301-mRNA-1"/>
    <property type="gene ID" value="HPBE_0001497301"/>
</dbReference>
<dbReference type="EMBL" id="UZAH01028634">
    <property type="protein sequence ID" value="VDP01413.1"/>
    <property type="molecule type" value="Genomic_DNA"/>
</dbReference>
<dbReference type="Pfam" id="PF01694">
    <property type="entry name" value="Rhomboid"/>
    <property type="match status" value="1"/>
</dbReference>
<evidence type="ECO:0000259" key="8">
    <source>
        <dbReference type="Pfam" id="PF01694"/>
    </source>
</evidence>
<dbReference type="Gene3D" id="1.20.1540.10">
    <property type="entry name" value="Rhomboid-like"/>
    <property type="match status" value="1"/>
</dbReference>
<dbReference type="PANTHER" id="PTHR45840:SF2">
    <property type="entry name" value="PROTEIN RHOMBOID-RELATED"/>
    <property type="match status" value="1"/>
</dbReference>
<dbReference type="PANTHER" id="PTHR45840">
    <property type="entry name" value="RHOMBOID-RELATED PROTEIN"/>
    <property type="match status" value="1"/>
</dbReference>
<evidence type="ECO:0000256" key="3">
    <source>
        <dbReference type="ARBA" id="ARBA00022692"/>
    </source>
</evidence>
<dbReference type="GO" id="GO:0016020">
    <property type="term" value="C:membrane"/>
    <property type="evidence" value="ECO:0007669"/>
    <property type="project" value="UniProtKB-SubCell"/>
</dbReference>
<feature type="compositionally biased region" description="Polar residues" evidence="6">
    <location>
        <begin position="22"/>
        <end position="35"/>
    </location>
</feature>
<feature type="transmembrane region" description="Helical" evidence="7">
    <location>
        <begin position="283"/>
        <end position="303"/>
    </location>
</feature>
<evidence type="ECO:0000256" key="1">
    <source>
        <dbReference type="ARBA" id="ARBA00004141"/>
    </source>
</evidence>
<evidence type="ECO:0000256" key="7">
    <source>
        <dbReference type="SAM" id="Phobius"/>
    </source>
</evidence>
<keyword evidence="4 7" id="KW-1133">Transmembrane helix</keyword>
<reference evidence="9 10" key="1">
    <citation type="submission" date="2018-11" db="EMBL/GenBank/DDBJ databases">
        <authorList>
            <consortium name="Pathogen Informatics"/>
        </authorList>
    </citation>
    <scope>NUCLEOTIDE SEQUENCE [LARGE SCALE GENOMIC DNA]</scope>
</reference>
<feature type="region of interest" description="Disordered" evidence="6">
    <location>
        <begin position="1"/>
        <end position="37"/>
    </location>
</feature>
<evidence type="ECO:0000256" key="4">
    <source>
        <dbReference type="ARBA" id="ARBA00022989"/>
    </source>
</evidence>
<feature type="transmembrane region" description="Helical" evidence="7">
    <location>
        <begin position="315"/>
        <end position="342"/>
    </location>
</feature>
<evidence type="ECO:0000313" key="10">
    <source>
        <dbReference type="Proteomes" id="UP000050761"/>
    </source>
</evidence>
<dbReference type="AlphaFoldDB" id="A0A3P8DYV2"/>
<evidence type="ECO:0000313" key="9">
    <source>
        <dbReference type="EMBL" id="VDP01413.1"/>
    </source>
</evidence>
<dbReference type="OrthoDB" id="418595at2759"/>
<protein>
    <submittedName>
        <fullName evidence="11">Rhomboid domain-containing protein</fullName>
    </submittedName>
</protein>
<evidence type="ECO:0000256" key="2">
    <source>
        <dbReference type="ARBA" id="ARBA00009045"/>
    </source>
</evidence>
<dbReference type="Proteomes" id="UP000050761">
    <property type="component" value="Unassembled WGS sequence"/>
</dbReference>
<feature type="domain" description="Peptidase S54 rhomboid" evidence="8">
    <location>
        <begin position="186"/>
        <end position="331"/>
    </location>
</feature>
<organism evidence="9">
    <name type="scientific">Heligmosomoides polygyrus</name>
    <name type="common">Parasitic roundworm</name>
    <dbReference type="NCBI Taxonomy" id="6339"/>
    <lineage>
        <taxon>Eukaryota</taxon>
        <taxon>Metazoa</taxon>
        <taxon>Ecdysozoa</taxon>
        <taxon>Nematoda</taxon>
        <taxon>Chromadorea</taxon>
        <taxon>Rhabditida</taxon>
        <taxon>Rhabditina</taxon>
        <taxon>Rhabditomorpha</taxon>
        <taxon>Strongyloidea</taxon>
        <taxon>Heligmosomidae</taxon>
        <taxon>Heligmosomoides</taxon>
    </lineage>
</organism>
<feature type="transmembrane region" description="Helical" evidence="7">
    <location>
        <begin position="251"/>
        <end position="271"/>
    </location>
</feature>
<dbReference type="SUPFAM" id="SSF144091">
    <property type="entry name" value="Rhomboid-like"/>
    <property type="match status" value="1"/>
</dbReference>
<dbReference type="InterPro" id="IPR035952">
    <property type="entry name" value="Rhomboid-like_sf"/>
</dbReference>
<comment type="similarity">
    <text evidence="2">Belongs to the peptidase S54 family.</text>
</comment>
<evidence type="ECO:0000256" key="6">
    <source>
        <dbReference type="SAM" id="MobiDB-lite"/>
    </source>
</evidence>
<sequence>MNDVGDMSSQAGRALRGIVDTSCESGTPGATSVTRRLNPDRPFAASVNPDVLCGPLVTCLLNPDACGTTSVTPLLNSDARFHDVDDTCSELGRPLRDIGDTSQHDVAWHAYPKPGVARTSIVRRQTLAEEASLARSPTVEEFQTAVFFYYYWTEPMQPNEDIFTFCAGCYVGDHIGPLLFAPKLRAQVWRFFTYALLHAGVIHLLGNMCVQLLIGVGLEVVHKPWRIGPLYMMAVLTGALLQYTLDPKVYVVGASAGVYALLTAHLANVVINWAEMPGRWVRLALITIFLVFDIGTAIIRRFWSDDCDTVSHAAHIAGGITGFCFGVVILYNVVVSCFLRLLGV</sequence>
<name>A0A3P8DYV2_HELPZ</name>
<dbReference type="InterPro" id="IPR022764">
    <property type="entry name" value="Peptidase_S54_rhomboid_dom"/>
</dbReference>
<reference evidence="11" key="2">
    <citation type="submission" date="2019-09" db="UniProtKB">
        <authorList>
            <consortium name="WormBaseParasite"/>
        </authorList>
    </citation>
    <scope>IDENTIFICATION</scope>
</reference>
<comment type="subcellular location">
    <subcellularLocation>
        <location evidence="1">Membrane</location>
        <topology evidence="1">Multi-pass membrane protein</topology>
    </subcellularLocation>
</comment>
<accession>A0A3P8DYV2</accession>